<dbReference type="InterPro" id="IPR036396">
    <property type="entry name" value="Cyt_P450_sf"/>
</dbReference>
<dbReference type="PRINTS" id="PR00465">
    <property type="entry name" value="EP450IV"/>
</dbReference>
<evidence type="ECO:0000313" key="9">
    <source>
        <dbReference type="Proteomes" id="UP001337655"/>
    </source>
</evidence>
<evidence type="ECO:0000256" key="3">
    <source>
        <dbReference type="ARBA" id="ARBA00022723"/>
    </source>
</evidence>
<keyword evidence="4 5" id="KW-0408">Iron</keyword>
<dbReference type="InterPro" id="IPR001128">
    <property type="entry name" value="Cyt_P450"/>
</dbReference>
<keyword evidence="7" id="KW-0812">Transmembrane</keyword>
<comment type="similarity">
    <text evidence="2 6">Belongs to the cytochrome P450 family.</text>
</comment>
<dbReference type="CDD" id="cd11059">
    <property type="entry name" value="CYP_fungal"/>
    <property type="match status" value="1"/>
</dbReference>
<keyword evidence="7" id="KW-1133">Transmembrane helix</keyword>
<comment type="cofactor">
    <cofactor evidence="1 5">
        <name>heme</name>
        <dbReference type="ChEBI" id="CHEBI:30413"/>
    </cofactor>
</comment>
<evidence type="ECO:0000256" key="1">
    <source>
        <dbReference type="ARBA" id="ARBA00001971"/>
    </source>
</evidence>
<evidence type="ECO:0000256" key="4">
    <source>
        <dbReference type="ARBA" id="ARBA00023004"/>
    </source>
</evidence>
<sequence>MATSTTLLIAEILSICVVIYGWVIFPILFSPLAKIPSAHWSAPFSSFWILNKRRKQAETLAVHDAHLRLGPIVRLGPNEISVNSVDGGIRTVYAGGYQKGDWYLNAFNNYGIMPMFAMPDHANHSQRKRMLSNIYAKSTLQSSKAMDTITHTLLNDTLVPKLRGMAKKGEAVEFYDLFCAMAMDFVAAYVFGLKNACHFMDQPDMGARFFRDYKARQEFVFWPQEMPLFTSFMSKSGLGNLLVPSWVAKANNDIESWLIGMCDKAEQTVRQAELEGEKGPEEDWPNVYSRLRSSLLKESKAKSASDVPVDYQVQVNRLAVASEMLDHTLAGFDTSSITLTFLAYELSLPHNSHWQDKLRAELKTLDGSRDAKTLDNLPILHAILMETLRYHAPIPGNQPRITPSDATLGAEGHAVSGLPPDVRVQAQAWSLHRNPEVFPEPETWNPARWLESNEEQLKEMQRWFWAFGSGGRMCVGSNLAMLDMKAIIAGIWADFRTTCVDGRGMVHNGGYVAEPVGKDGKYCMMKVEEIEVLVKKERMVGYVRETR</sequence>
<dbReference type="SUPFAM" id="SSF48264">
    <property type="entry name" value="Cytochrome P450"/>
    <property type="match status" value="1"/>
</dbReference>
<dbReference type="PANTHER" id="PTHR24305">
    <property type="entry name" value="CYTOCHROME P450"/>
    <property type="match status" value="1"/>
</dbReference>
<proteinExistence type="inferred from homology"/>
<evidence type="ECO:0000256" key="2">
    <source>
        <dbReference type="ARBA" id="ARBA00010617"/>
    </source>
</evidence>
<keyword evidence="6" id="KW-0560">Oxidoreductase</keyword>
<gene>
    <name evidence="8" type="ORF">LTR77_001123</name>
</gene>
<evidence type="ECO:0000256" key="6">
    <source>
        <dbReference type="RuleBase" id="RU000461"/>
    </source>
</evidence>
<dbReference type="GO" id="GO:0016705">
    <property type="term" value="F:oxidoreductase activity, acting on paired donors, with incorporation or reduction of molecular oxygen"/>
    <property type="evidence" value="ECO:0007669"/>
    <property type="project" value="InterPro"/>
</dbReference>
<dbReference type="PANTHER" id="PTHR24305:SF166">
    <property type="entry name" value="CYTOCHROME P450 12A4, MITOCHONDRIAL-RELATED"/>
    <property type="match status" value="1"/>
</dbReference>
<reference evidence="8 9" key="1">
    <citation type="submission" date="2023-08" db="EMBL/GenBank/DDBJ databases">
        <title>Black Yeasts Isolated from many extreme environments.</title>
        <authorList>
            <person name="Coleine C."/>
            <person name="Stajich J.E."/>
            <person name="Selbmann L."/>
        </authorList>
    </citation>
    <scope>NUCLEOTIDE SEQUENCE [LARGE SCALE GENOMIC DNA]</scope>
    <source>
        <strain evidence="8 9">CCFEE 5935</strain>
    </source>
</reference>
<dbReference type="PROSITE" id="PS00086">
    <property type="entry name" value="CYTOCHROME_P450"/>
    <property type="match status" value="1"/>
</dbReference>
<dbReference type="RefSeq" id="XP_064662712.1">
    <property type="nucleotide sequence ID" value="XM_064798385.1"/>
</dbReference>
<evidence type="ECO:0000256" key="5">
    <source>
        <dbReference type="PIRSR" id="PIRSR602403-1"/>
    </source>
</evidence>
<keyword evidence="3 5" id="KW-0479">Metal-binding</keyword>
<dbReference type="InterPro" id="IPR017972">
    <property type="entry name" value="Cyt_P450_CS"/>
</dbReference>
<keyword evidence="6" id="KW-0503">Monooxygenase</keyword>
<dbReference type="InterPro" id="IPR002403">
    <property type="entry name" value="Cyt_P450_E_grp-IV"/>
</dbReference>
<protein>
    <recommendedName>
        <fullName evidence="10">Cytochrome P450</fullName>
    </recommendedName>
</protein>
<accession>A0AAV9PJM3</accession>
<dbReference type="PRINTS" id="PR00385">
    <property type="entry name" value="P450"/>
</dbReference>
<feature type="transmembrane region" description="Helical" evidence="7">
    <location>
        <begin position="6"/>
        <end position="29"/>
    </location>
</feature>
<dbReference type="InterPro" id="IPR050121">
    <property type="entry name" value="Cytochrome_P450_monoxygenase"/>
</dbReference>
<feature type="binding site" description="axial binding residue" evidence="5">
    <location>
        <position position="474"/>
    </location>
    <ligand>
        <name>heme</name>
        <dbReference type="ChEBI" id="CHEBI:30413"/>
    </ligand>
    <ligandPart>
        <name>Fe</name>
        <dbReference type="ChEBI" id="CHEBI:18248"/>
    </ligandPart>
</feature>
<keyword evidence="7" id="KW-0472">Membrane</keyword>
<dbReference type="EMBL" id="JAVRRT010000002">
    <property type="protein sequence ID" value="KAK5174043.1"/>
    <property type="molecule type" value="Genomic_DNA"/>
</dbReference>
<keyword evidence="5 6" id="KW-0349">Heme</keyword>
<evidence type="ECO:0000313" key="8">
    <source>
        <dbReference type="EMBL" id="KAK5174043.1"/>
    </source>
</evidence>
<evidence type="ECO:0008006" key="10">
    <source>
        <dbReference type="Google" id="ProtNLM"/>
    </source>
</evidence>
<name>A0AAV9PJM3_9PEZI</name>
<dbReference type="AlphaFoldDB" id="A0AAV9PJM3"/>
<organism evidence="8 9">
    <name type="scientific">Saxophila tyrrhenica</name>
    <dbReference type="NCBI Taxonomy" id="1690608"/>
    <lineage>
        <taxon>Eukaryota</taxon>
        <taxon>Fungi</taxon>
        <taxon>Dikarya</taxon>
        <taxon>Ascomycota</taxon>
        <taxon>Pezizomycotina</taxon>
        <taxon>Dothideomycetes</taxon>
        <taxon>Dothideomycetidae</taxon>
        <taxon>Mycosphaerellales</taxon>
        <taxon>Extremaceae</taxon>
        <taxon>Saxophila</taxon>
    </lineage>
</organism>
<dbReference type="GO" id="GO:0004497">
    <property type="term" value="F:monooxygenase activity"/>
    <property type="evidence" value="ECO:0007669"/>
    <property type="project" value="UniProtKB-KW"/>
</dbReference>
<dbReference type="GO" id="GO:0020037">
    <property type="term" value="F:heme binding"/>
    <property type="evidence" value="ECO:0007669"/>
    <property type="project" value="InterPro"/>
</dbReference>
<dbReference type="Proteomes" id="UP001337655">
    <property type="component" value="Unassembled WGS sequence"/>
</dbReference>
<keyword evidence="9" id="KW-1185">Reference proteome</keyword>
<comment type="caution">
    <text evidence="8">The sequence shown here is derived from an EMBL/GenBank/DDBJ whole genome shotgun (WGS) entry which is preliminary data.</text>
</comment>
<evidence type="ECO:0000256" key="7">
    <source>
        <dbReference type="SAM" id="Phobius"/>
    </source>
</evidence>
<dbReference type="Pfam" id="PF00067">
    <property type="entry name" value="p450"/>
    <property type="match status" value="1"/>
</dbReference>
<dbReference type="Gene3D" id="1.10.630.10">
    <property type="entry name" value="Cytochrome P450"/>
    <property type="match status" value="1"/>
</dbReference>
<dbReference type="GeneID" id="89922471"/>
<dbReference type="GO" id="GO:0005506">
    <property type="term" value="F:iron ion binding"/>
    <property type="evidence" value="ECO:0007669"/>
    <property type="project" value="InterPro"/>
</dbReference>